<protein>
    <submittedName>
        <fullName evidence="2">Uncharacterized protein</fullName>
    </submittedName>
</protein>
<evidence type="ECO:0000313" key="2">
    <source>
        <dbReference type="EMBL" id="RJT28619.1"/>
    </source>
</evidence>
<dbReference type="RefSeq" id="WP_120018482.1">
    <property type="nucleotide sequence ID" value="NZ_QZWZ01000050.1"/>
</dbReference>
<sequence length="148" mass="16330">MPKFKEALERGKEARRQQEEYPRDEQAEHEAPLADFGAQARTWLNDVVVASLEAAKADVAGEITVDIDTAPRRQVKASTPSIRFQIYRKRGPEKQIRRTFTVSVQLSGGVSVSAPGIVAKDVGNIGDRSDERFRNVVAELIEDAAKGP</sequence>
<gene>
    <name evidence="2" type="ORF">D3227_33795</name>
</gene>
<dbReference type="AlphaFoldDB" id="A0A3A5K2K2"/>
<keyword evidence="3" id="KW-1185">Reference proteome</keyword>
<comment type="caution">
    <text evidence="2">The sequence shown here is derived from an EMBL/GenBank/DDBJ whole genome shotgun (WGS) entry which is preliminary data.</text>
</comment>
<dbReference type="OrthoDB" id="8097255at2"/>
<evidence type="ECO:0000256" key="1">
    <source>
        <dbReference type="SAM" id="MobiDB-lite"/>
    </source>
</evidence>
<feature type="region of interest" description="Disordered" evidence="1">
    <location>
        <begin position="1"/>
        <end position="34"/>
    </location>
</feature>
<name>A0A3A5K2K2_9HYPH</name>
<evidence type="ECO:0000313" key="3">
    <source>
        <dbReference type="Proteomes" id="UP000272706"/>
    </source>
</evidence>
<reference evidence="2 3" key="1">
    <citation type="submission" date="2018-09" db="EMBL/GenBank/DDBJ databases">
        <title>Mesorhizobium carmichaelinearum sp. nov. isolated from Carmichaelinea spp. root nodules in New Zealand.</title>
        <authorList>
            <person name="De Meyer S.E."/>
        </authorList>
    </citation>
    <scope>NUCLEOTIDE SEQUENCE [LARGE SCALE GENOMIC DNA]</scope>
    <source>
        <strain evidence="2 3">ICMP19557</strain>
    </source>
</reference>
<dbReference type="EMBL" id="QZWZ01000050">
    <property type="protein sequence ID" value="RJT28619.1"/>
    <property type="molecule type" value="Genomic_DNA"/>
</dbReference>
<accession>A0A3A5K2K2</accession>
<proteinExistence type="predicted"/>
<feature type="compositionally biased region" description="Basic and acidic residues" evidence="1">
    <location>
        <begin position="1"/>
        <end position="32"/>
    </location>
</feature>
<organism evidence="2 3">
    <name type="scientific">Mesorhizobium waimense</name>
    <dbReference type="NCBI Taxonomy" id="1300307"/>
    <lineage>
        <taxon>Bacteria</taxon>
        <taxon>Pseudomonadati</taxon>
        <taxon>Pseudomonadota</taxon>
        <taxon>Alphaproteobacteria</taxon>
        <taxon>Hyphomicrobiales</taxon>
        <taxon>Phyllobacteriaceae</taxon>
        <taxon>Mesorhizobium</taxon>
    </lineage>
</organism>
<dbReference type="Proteomes" id="UP000272706">
    <property type="component" value="Unassembled WGS sequence"/>
</dbReference>